<name>A0A8S4EKQ6_PLUXY</name>
<reference evidence="1" key="1">
    <citation type="submission" date="2020-11" db="EMBL/GenBank/DDBJ databases">
        <authorList>
            <person name="Whiteford S."/>
        </authorList>
    </citation>
    <scope>NUCLEOTIDE SEQUENCE</scope>
</reference>
<protein>
    <submittedName>
        <fullName evidence="1">(diamondback moth) hypothetical protein</fullName>
    </submittedName>
</protein>
<evidence type="ECO:0000313" key="2">
    <source>
        <dbReference type="Proteomes" id="UP000653454"/>
    </source>
</evidence>
<dbReference type="AlphaFoldDB" id="A0A8S4EKQ6"/>
<gene>
    <name evidence="1" type="ORF">PLXY2_LOCUS5996</name>
</gene>
<accession>A0A8S4EKQ6</accession>
<proteinExistence type="predicted"/>
<comment type="caution">
    <text evidence="1">The sequence shown here is derived from an EMBL/GenBank/DDBJ whole genome shotgun (WGS) entry which is preliminary data.</text>
</comment>
<keyword evidence="2" id="KW-1185">Reference proteome</keyword>
<evidence type="ECO:0000313" key="1">
    <source>
        <dbReference type="EMBL" id="CAG9116472.1"/>
    </source>
</evidence>
<sequence>MNATVAIVANDENGATVRLVQIQLADGGTGWIAIN</sequence>
<dbReference type="Proteomes" id="UP000653454">
    <property type="component" value="Unassembled WGS sequence"/>
</dbReference>
<dbReference type="EMBL" id="CAJHNJ030000018">
    <property type="protein sequence ID" value="CAG9116472.1"/>
    <property type="molecule type" value="Genomic_DNA"/>
</dbReference>
<organism evidence="1 2">
    <name type="scientific">Plutella xylostella</name>
    <name type="common">Diamondback moth</name>
    <name type="synonym">Plutella maculipennis</name>
    <dbReference type="NCBI Taxonomy" id="51655"/>
    <lineage>
        <taxon>Eukaryota</taxon>
        <taxon>Metazoa</taxon>
        <taxon>Ecdysozoa</taxon>
        <taxon>Arthropoda</taxon>
        <taxon>Hexapoda</taxon>
        <taxon>Insecta</taxon>
        <taxon>Pterygota</taxon>
        <taxon>Neoptera</taxon>
        <taxon>Endopterygota</taxon>
        <taxon>Lepidoptera</taxon>
        <taxon>Glossata</taxon>
        <taxon>Ditrysia</taxon>
        <taxon>Yponomeutoidea</taxon>
        <taxon>Plutellidae</taxon>
        <taxon>Plutella</taxon>
    </lineage>
</organism>